<dbReference type="InterPro" id="IPR002938">
    <property type="entry name" value="FAD-bd"/>
</dbReference>
<dbReference type="InterPro" id="IPR050493">
    <property type="entry name" value="FAD-dep_Monooxygenase_BioMet"/>
</dbReference>
<organism evidence="7 8">
    <name type="scientific">Dactylonectria macrodidyma</name>
    <dbReference type="NCBI Taxonomy" id="307937"/>
    <lineage>
        <taxon>Eukaryota</taxon>
        <taxon>Fungi</taxon>
        <taxon>Dikarya</taxon>
        <taxon>Ascomycota</taxon>
        <taxon>Pezizomycotina</taxon>
        <taxon>Sordariomycetes</taxon>
        <taxon>Hypocreomycetidae</taxon>
        <taxon>Hypocreales</taxon>
        <taxon>Nectriaceae</taxon>
        <taxon>Dactylonectria</taxon>
    </lineage>
</organism>
<dbReference type="PRINTS" id="PR00420">
    <property type="entry name" value="RNGMNOXGNASE"/>
</dbReference>
<keyword evidence="5" id="KW-0503">Monooxygenase</keyword>
<evidence type="ECO:0000256" key="2">
    <source>
        <dbReference type="ARBA" id="ARBA00022630"/>
    </source>
</evidence>
<dbReference type="Gene3D" id="3.50.50.60">
    <property type="entry name" value="FAD/NAD(P)-binding domain"/>
    <property type="match status" value="1"/>
</dbReference>
<keyword evidence="3" id="KW-0274">FAD</keyword>
<comment type="similarity">
    <text evidence="1">Belongs to the paxM FAD-dependent monooxygenase family.</text>
</comment>
<comment type="caution">
    <text evidence="7">The sequence shown here is derived from an EMBL/GenBank/DDBJ whole genome shotgun (WGS) entry which is preliminary data.</text>
</comment>
<evidence type="ECO:0000313" key="8">
    <source>
        <dbReference type="Proteomes" id="UP000738349"/>
    </source>
</evidence>
<dbReference type="Pfam" id="PF01494">
    <property type="entry name" value="FAD_binding_3"/>
    <property type="match status" value="1"/>
</dbReference>
<evidence type="ECO:0000256" key="3">
    <source>
        <dbReference type="ARBA" id="ARBA00022827"/>
    </source>
</evidence>
<proteinExistence type="inferred from homology"/>
<dbReference type="EMBL" id="JAGMUV010000005">
    <property type="protein sequence ID" value="KAH7155949.1"/>
    <property type="molecule type" value="Genomic_DNA"/>
</dbReference>
<dbReference type="Proteomes" id="UP000738349">
    <property type="component" value="Unassembled WGS sequence"/>
</dbReference>
<keyword evidence="4" id="KW-0560">Oxidoreductase</keyword>
<dbReference type="GO" id="GO:0004497">
    <property type="term" value="F:monooxygenase activity"/>
    <property type="evidence" value="ECO:0007669"/>
    <property type="project" value="UniProtKB-KW"/>
</dbReference>
<keyword evidence="2" id="KW-0285">Flavoprotein</keyword>
<dbReference type="InterPro" id="IPR036188">
    <property type="entry name" value="FAD/NAD-bd_sf"/>
</dbReference>
<evidence type="ECO:0000256" key="4">
    <source>
        <dbReference type="ARBA" id="ARBA00023002"/>
    </source>
</evidence>
<reference evidence="7" key="1">
    <citation type="journal article" date="2021" name="Nat. Commun.">
        <title>Genetic determinants of endophytism in the Arabidopsis root mycobiome.</title>
        <authorList>
            <person name="Mesny F."/>
            <person name="Miyauchi S."/>
            <person name="Thiergart T."/>
            <person name="Pickel B."/>
            <person name="Atanasova L."/>
            <person name="Karlsson M."/>
            <person name="Huettel B."/>
            <person name="Barry K.W."/>
            <person name="Haridas S."/>
            <person name="Chen C."/>
            <person name="Bauer D."/>
            <person name="Andreopoulos W."/>
            <person name="Pangilinan J."/>
            <person name="LaButti K."/>
            <person name="Riley R."/>
            <person name="Lipzen A."/>
            <person name="Clum A."/>
            <person name="Drula E."/>
            <person name="Henrissat B."/>
            <person name="Kohler A."/>
            <person name="Grigoriev I.V."/>
            <person name="Martin F.M."/>
            <person name="Hacquard S."/>
        </authorList>
    </citation>
    <scope>NUCLEOTIDE SEQUENCE</scope>
    <source>
        <strain evidence="7">MPI-CAGE-AT-0147</strain>
    </source>
</reference>
<sequence length="433" mass="48223">MAVNHAGPLKVTIVGAGLGGLACAIACHRRGFDVMVLEQAREFLRIGDSIGLGSNSARLLRRWGLGEELDRINTRIDNMEIYNFDSSDKVLGVDTQVGEAEDKYGCMPFIGHRGDIHQLMADYCKKLGVPVKMATTVTEYDDNKPSVTLANGQEVTSDVIICADGVKSKGRHAVLGYEDKPIHSGYAIYRGYVDAKAVSEDPLTAKFVKQDKIRLFLAPDMHCIITTLRNGSEVNAVLTHKDTADIEEGWNKPGDKADVLRILESWDPAVRRVWENMNNSDIIDWKLIYRPCLPQWVSESGLVALMGDAAHPFLPTSVQGASQAIEDAATLATCLSKVNRGGVALALHSYFDIRHDYVAEAQQTGISQRNTWHDTHDRESKRFKEEFNIQKVSQNNFHLWANDAEDVVETKWDEVSKKVAQRLARTMRLEIEA</sequence>
<feature type="domain" description="FAD-binding" evidence="6">
    <location>
        <begin position="10"/>
        <end position="361"/>
    </location>
</feature>
<evidence type="ECO:0000259" key="6">
    <source>
        <dbReference type="Pfam" id="PF01494"/>
    </source>
</evidence>
<name>A0A9P9F896_9HYPO</name>
<evidence type="ECO:0000313" key="7">
    <source>
        <dbReference type="EMBL" id="KAH7155949.1"/>
    </source>
</evidence>
<evidence type="ECO:0000256" key="1">
    <source>
        <dbReference type="ARBA" id="ARBA00007992"/>
    </source>
</evidence>
<dbReference type="SUPFAM" id="SSF54373">
    <property type="entry name" value="FAD-linked reductases, C-terminal domain"/>
    <property type="match status" value="1"/>
</dbReference>
<protein>
    <submittedName>
        <fullName evidence="7">Salicylate hydroxylase</fullName>
    </submittedName>
</protein>
<keyword evidence="8" id="KW-1185">Reference proteome</keyword>
<accession>A0A9P9F896</accession>
<dbReference type="PANTHER" id="PTHR13789">
    <property type="entry name" value="MONOOXYGENASE"/>
    <property type="match status" value="1"/>
</dbReference>
<gene>
    <name evidence="7" type="ORF">EDB81DRAFT_880286</name>
</gene>
<evidence type="ECO:0000256" key="5">
    <source>
        <dbReference type="ARBA" id="ARBA00023033"/>
    </source>
</evidence>
<dbReference type="OrthoDB" id="16820at2759"/>
<dbReference type="AlphaFoldDB" id="A0A9P9F896"/>
<dbReference type="PANTHER" id="PTHR13789:SF236">
    <property type="entry name" value="MONOOXYGENASE, PUTATIVE (AFU_ORTHOLOGUE AFUA_6G12060)-RELATED"/>
    <property type="match status" value="1"/>
</dbReference>
<dbReference type="GO" id="GO:0071949">
    <property type="term" value="F:FAD binding"/>
    <property type="evidence" value="ECO:0007669"/>
    <property type="project" value="InterPro"/>
</dbReference>
<dbReference type="SUPFAM" id="SSF51905">
    <property type="entry name" value="FAD/NAD(P)-binding domain"/>
    <property type="match status" value="1"/>
</dbReference>